<protein>
    <submittedName>
        <fullName evidence="1">Cryptococcal mannosyltransferase 1-domain-containing protein</fullName>
    </submittedName>
</protein>
<reference evidence="1" key="1">
    <citation type="submission" date="2023-06" db="EMBL/GenBank/DDBJ databases">
        <title>Genome-scale phylogeny and comparative genomics of the fungal order Sordariales.</title>
        <authorList>
            <consortium name="Lawrence Berkeley National Laboratory"/>
            <person name="Hensen N."/>
            <person name="Bonometti L."/>
            <person name="Westerberg I."/>
            <person name="Brannstrom I.O."/>
            <person name="Guillou S."/>
            <person name="Cros-Aarteil S."/>
            <person name="Calhoun S."/>
            <person name="Haridas S."/>
            <person name="Kuo A."/>
            <person name="Mondo S."/>
            <person name="Pangilinan J."/>
            <person name="Riley R."/>
            <person name="Labutti K."/>
            <person name="Andreopoulos B."/>
            <person name="Lipzen A."/>
            <person name="Chen C."/>
            <person name="Yanf M."/>
            <person name="Daum C."/>
            <person name="Ng V."/>
            <person name="Clum A."/>
            <person name="Steindorff A."/>
            <person name="Ohm R."/>
            <person name="Martin F."/>
            <person name="Silar P."/>
            <person name="Natvig D."/>
            <person name="Lalanne C."/>
            <person name="Gautier V."/>
            <person name="Ament-Velasquez S.L."/>
            <person name="Kruys A."/>
            <person name="Hutchinson M.I."/>
            <person name="Powell A.J."/>
            <person name="Barry K."/>
            <person name="Miller A.N."/>
            <person name="Grigoriev I.V."/>
            <person name="Debuchy R."/>
            <person name="Gladieux P."/>
            <person name="Thoren M.H."/>
            <person name="Johannesson H."/>
        </authorList>
    </citation>
    <scope>NUCLEOTIDE SEQUENCE</scope>
    <source>
        <strain evidence="1">CBS 606.72</strain>
    </source>
</reference>
<proteinExistence type="predicted"/>
<sequence length="398" mass="44245">ILNPKNTWIDRMSCPALNESRYAYLRPPPAQTQYEYIFALNLREIIDLTPRLLGSVIEAITFLGPTRCALSIVEGNSRDGTLEILRLLADPLAKLGVPYYLLSSSLDPSASDRIKKLAILRALALEPITGPLPPSLLNTPLNTKEGRPEPPHPTTYWSLPLDPLTNTTLTSLRDNLSPTATVLFINDVAACAEDLLELLHQRRLQSASLVCAMDWAHTSTEPNPTPPYPLTDPIFFYDVWIARSLNGDIFFPIAPESGSWANATQLFPTEPIARARMRAGLPFQVFSCWNGAVAFSAAPLVSHSVSFRSPRKGECIQGEAQLICKDFWVAGHGRIAVVPSVNLEYTDARGWQTKAQKGYVSDFVRGTRPEVIEWKGPPEEVMCMPTFGDQSWRKWNES</sequence>
<keyword evidence="1" id="KW-0328">Glycosyltransferase</keyword>
<organism evidence="1 2">
    <name type="scientific">Immersiella caudata</name>
    <dbReference type="NCBI Taxonomy" id="314043"/>
    <lineage>
        <taxon>Eukaryota</taxon>
        <taxon>Fungi</taxon>
        <taxon>Dikarya</taxon>
        <taxon>Ascomycota</taxon>
        <taxon>Pezizomycotina</taxon>
        <taxon>Sordariomycetes</taxon>
        <taxon>Sordariomycetidae</taxon>
        <taxon>Sordariales</taxon>
        <taxon>Lasiosphaeriaceae</taxon>
        <taxon>Immersiella</taxon>
    </lineage>
</organism>
<dbReference type="PANTHER" id="PTHR34144">
    <property type="entry name" value="CHROMOSOME 8, WHOLE GENOME SHOTGUN SEQUENCE"/>
    <property type="match status" value="1"/>
</dbReference>
<dbReference type="PANTHER" id="PTHR34144:SF5">
    <property type="entry name" value="ALPHA-1,3-MANNOSYLTRANSFERASE CMT1"/>
    <property type="match status" value="1"/>
</dbReference>
<gene>
    <name evidence="1" type="ORF">B0T14DRAFT_400355</name>
</gene>
<dbReference type="Proteomes" id="UP001175000">
    <property type="component" value="Unassembled WGS sequence"/>
</dbReference>
<evidence type="ECO:0000313" key="1">
    <source>
        <dbReference type="EMBL" id="KAK0627643.1"/>
    </source>
</evidence>
<name>A0AA39X5E6_9PEZI</name>
<evidence type="ECO:0000313" key="2">
    <source>
        <dbReference type="Proteomes" id="UP001175000"/>
    </source>
</evidence>
<comment type="caution">
    <text evidence="1">The sequence shown here is derived from an EMBL/GenBank/DDBJ whole genome shotgun (WGS) entry which is preliminary data.</text>
</comment>
<dbReference type="EMBL" id="JAULSU010000002">
    <property type="protein sequence ID" value="KAK0627643.1"/>
    <property type="molecule type" value="Genomic_DNA"/>
</dbReference>
<dbReference type="GO" id="GO:0016757">
    <property type="term" value="F:glycosyltransferase activity"/>
    <property type="evidence" value="ECO:0007669"/>
    <property type="project" value="UniProtKB-KW"/>
</dbReference>
<dbReference type="AlphaFoldDB" id="A0AA39X5E6"/>
<keyword evidence="2" id="KW-1185">Reference proteome</keyword>
<dbReference type="InterPro" id="IPR021047">
    <property type="entry name" value="Mannosyltransferase_CMT1"/>
</dbReference>
<accession>A0AA39X5E6</accession>
<feature type="non-terminal residue" evidence="1">
    <location>
        <position position="398"/>
    </location>
</feature>
<keyword evidence="1" id="KW-0808">Transferase</keyword>
<feature type="non-terminal residue" evidence="1">
    <location>
        <position position="1"/>
    </location>
</feature>
<dbReference type="Pfam" id="PF11735">
    <property type="entry name" value="CAP59_mtransfer"/>
    <property type="match status" value="2"/>
</dbReference>